<dbReference type="EMBL" id="CAUOFW020007969">
    <property type="protein sequence ID" value="CAK9181249.1"/>
    <property type="molecule type" value="Genomic_DNA"/>
</dbReference>
<sequence length="97" mass="10888">MIMQKERILKDHVKKGSRMLKKAKKCAEPFPSDIPQLQENIRKNGPRISNTNPGLVPKQSENNSIGFGSRVVEGSEVSNDSESSYSHDHLLDGMHCR</sequence>
<protein>
    <submittedName>
        <fullName evidence="2">Uncharacterized protein</fullName>
    </submittedName>
</protein>
<keyword evidence="3" id="KW-1185">Reference proteome</keyword>
<proteinExistence type="predicted"/>
<dbReference type="Proteomes" id="UP001642360">
    <property type="component" value="Unassembled WGS sequence"/>
</dbReference>
<evidence type="ECO:0000313" key="3">
    <source>
        <dbReference type="Proteomes" id="UP001642360"/>
    </source>
</evidence>
<name>A0ABC8UK18_9AQUA</name>
<feature type="compositionally biased region" description="Polar residues" evidence="1">
    <location>
        <begin position="47"/>
        <end position="66"/>
    </location>
</feature>
<feature type="region of interest" description="Disordered" evidence="1">
    <location>
        <begin position="21"/>
        <end position="97"/>
    </location>
</feature>
<feature type="compositionally biased region" description="Low complexity" evidence="1">
    <location>
        <begin position="71"/>
        <end position="84"/>
    </location>
</feature>
<accession>A0ABC8UK18</accession>
<evidence type="ECO:0000256" key="1">
    <source>
        <dbReference type="SAM" id="MobiDB-lite"/>
    </source>
</evidence>
<organism evidence="2 3">
    <name type="scientific">Ilex paraguariensis</name>
    <name type="common">yerba mate</name>
    <dbReference type="NCBI Taxonomy" id="185542"/>
    <lineage>
        <taxon>Eukaryota</taxon>
        <taxon>Viridiplantae</taxon>
        <taxon>Streptophyta</taxon>
        <taxon>Embryophyta</taxon>
        <taxon>Tracheophyta</taxon>
        <taxon>Spermatophyta</taxon>
        <taxon>Magnoliopsida</taxon>
        <taxon>eudicotyledons</taxon>
        <taxon>Gunneridae</taxon>
        <taxon>Pentapetalae</taxon>
        <taxon>asterids</taxon>
        <taxon>campanulids</taxon>
        <taxon>Aquifoliales</taxon>
        <taxon>Aquifoliaceae</taxon>
        <taxon>Ilex</taxon>
    </lineage>
</organism>
<reference evidence="2 3" key="1">
    <citation type="submission" date="2024-02" db="EMBL/GenBank/DDBJ databases">
        <authorList>
            <person name="Vignale AGUSTIN F."/>
            <person name="Sosa J E."/>
            <person name="Modenutti C."/>
        </authorList>
    </citation>
    <scope>NUCLEOTIDE SEQUENCE [LARGE SCALE GENOMIC DNA]</scope>
</reference>
<gene>
    <name evidence="2" type="ORF">ILEXP_LOCUS51300</name>
</gene>
<feature type="compositionally biased region" description="Basic and acidic residues" evidence="1">
    <location>
        <begin position="85"/>
        <end position="97"/>
    </location>
</feature>
<dbReference type="AlphaFoldDB" id="A0ABC8UK18"/>
<evidence type="ECO:0000313" key="2">
    <source>
        <dbReference type="EMBL" id="CAK9181249.1"/>
    </source>
</evidence>
<comment type="caution">
    <text evidence="2">The sequence shown here is derived from an EMBL/GenBank/DDBJ whole genome shotgun (WGS) entry which is preliminary data.</text>
</comment>